<feature type="transmembrane region" description="Helical" evidence="1">
    <location>
        <begin position="146"/>
        <end position="167"/>
    </location>
</feature>
<keyword evidence="1" id="KW-1133">Transmembrane helix</keyword>
<dbReference type="Proteomes" id="UP000465785">
    <property type="component" value="Chromosome"/>
</dbReference>
<reference evidence="2 3" key="1">
    <citation type="journal article" date="2019" name="Emerg. Microbes Infect.">
        <title>Comprehensive subspecies identification of 175 nontuberculous mycobacteria species based on 7547 genomic profiles.</title>
        <authorList>
            <person name="Matsumoto Y."/>
            <person name="Kinjo T."/>
            <person name="Motooka D."/>
            <person name="Nabeya D."/>
            <person name="Jung N."/>
            <person name="Uechi K."/>
            <person name="Horii T."/>
            <person name="Iida T."/>
            <person name="Fujita J."/>
            <person name="Nakamura S."/>
        </authorList>
    </citation>
    <scope>NUCLEOTIDE SEQUENCE [LARGE SCALE GENOMIC DNA]</scope>
    <source>
        <strain evidence="2 3">JCM 6399</strain>
    </source>
</reference>
<gene>
    <name evidence="2" type="ORF">MGALJ_42760</name>
</gene>
<evidence type="ECO:0000256" key="1">
    <source>
        <dbReference type="SAM" id="Phobius"/>
    </source>
</evidence>
<feature type="transmembrane region" description="Helical" evidence="1">
    <location>
        <begin position="32"/>
        <end position="57"/>
    </location>
</feature>
<sequence>MDTFMVRLPRWPVVLRLAGRDPLVRTTDRIEALVLVLAVVVSLLALPITAAVGTAVYDSSRHLYAEQAHTRHTVTATVTDVPASQQILRTGTTTVAARWTTGDAEHTGTVEAQSTTQTGDSIEIWVDNTGAQVPAPLPTTRAAVEAAMGALVIWISVAAIAATLFTVTRAVCDRIRFAGWQHDLDNLVDNSGGHHPGRTSER</sequence>
<dbReference type="PANTHER" id="PTHR42305:SF1">
    <property type="entry name" value="MEMBRANE PROTEIN RV1733C-RELATED"/>
    <property type="match status" value="1"/>
</dbReference>
<keyword evidence="3" id="KW-1185">Reference proteome</keyword>
<proteinExistence type="predicted"/>
<dbReference type="EMBL" id="AP022601">
    <property type="protein sequence ID" value="BBY94607.1"/>
    <property type="molecule type" value="Genomic_DNA"/>
</dbReference>
<name>A0A9W4BHZ6_9MYCO</name>
<dbReference type="AlphaFoldDB" id="A0A9W4BHZ6"/>
<protein>
    <submittedName>
        <fullName evidence="2">Membrane protein</fullName>
    </submittedName>
</protein>
<dbReference type="PANTHER" id="PTHR42305">
    <property type="entry name" value="MEMBRANE PROTEIN RV1733C-RELATED"/>
    <property type="match status" value="1"/>
</dbReference>
<keyword evidence="1" id="KW-0812">Transmembrane</keyword>
<evidence type="ECO:0000313" key="2">
    <source>
        <dbReference type="EMBL" id="BBY94607.1"/>
    </source>
</evidence>
<accession>A0A9W4BHZ6</accession>
<dbReference type="InterPro" id="IPR039708">
    <property type="entry name" value="MT1774/Rv1733c-like"/>
</dbReference>
<keyword evidence="1" id="KW-0472">Membrane</keyword>
<organism evidence="2 3">
    <name type="scientific">Mycobacterium gallinarum</name>
    <dbReference type="NCBI Taxonomy" id="39689"/>
    <lineage>
        <taxon>Bacteria</taxon>
        <taxon>Bacillati</taxon>
        <taxon>Actinomycetota</taxon>
        <taxon>Actinomycetes</taxon>
        <taxon>Mycobacteriales</taxon>
        <taxon>Mycobacteriaceae</taxon>
        <taxon>Mycobacterium</taxon>
    </lineage>
</organism>
<dbReference type="KEGG" id="mgau:MGALJ_42760"/>
<evidence type="ECO:0000313" key="3">
    <source>
        <dbReference type="Proteomes" id="UP000465785"/>
    </source>
</evidence>